<accession>A0ABQ9FXX9</accession>
<reference evidence="2 3" key="1">
    <citation type="submission" date="2022-12" db="EMBL/GenBank/DDBJ databases">
        <title>Chromosome-level genome of Tegillarca granosa.</title>
        <authorList>
            <person name="Kim J."/>
        </authorList>
    </citation>
    <scope>NUCLEOTIDE SEQUENCE [LARGE SCALE GENOMIC DNA]</scope>
    <source>
        <strain evidence="2">Teg-2019</strain>
        <tissue evidence="2">Adductor muscle</tissue>
    </source>
</reference>
<name>A0ABQ9FXX9_TEGGR</name>
<protein>
    <recommendedName>
        <fullName evidence="4">WAP domain-containing protein</fullName>
    </recommendedName>
</protein>
<keyword evidence="3" id="KW-1185">Reference proteome</keyword>
<evidence type="ECO:0000256" key="1">
    <source>
        <dbReference type="SAM" id="SignalP"/>
    </source>
</evidence>
<proteinExistence type="predicted"/>
<evidence type="ECO:0008006" key="4">
    <source>
        <dbReference type="Google" id="ProtNLM"/>
    </source>
</evidence>
<comment type="caution">
    <text evidence="2">The sequence shown here is derived from an EMBL/GenBank/DDBJ whole genome shotgun (WGS) entry which is preliminary data.</text>
</comment>
<keyword evidence="1" id="KW-0732">Signal</keyword>
<dbReference type="Proteomes" id="UP001217089">
    <property type="component" value="Unassembled WGS sequence"/>
</dbReference>
<evidence type="ECO:0000313" key="3">
    <source>
        <dbReference type="Proteomes" id="UP001217089"/>
    </source>
</evidence>
<feature type="chain" id="PRO_5046772043" description="WAP domain-containing protein" evidence="1">
    <location>
        <begin position="21"/>
        <end position="114"/>
    </location>
</feature>
<dbReference type="EMBL" id="JARBDR010000141">
    <property type="protein sequence ID" value="KAJ8321115.1"/>
    <property type="molecule type" value="Genomic_DNA"/>
</dbReference>
<gene>
    <name evidence="2" type="ORF">KUTeg_002702</name>
</gene>
<evidence type="ECO:0000313" key="2">
    <source>
        <dbReference type="EMBL" id="KAJ8321115.1"/>
    </source>
</evidence>
<sequence>MQQFWLCCVLLVHLHQHLHLHRHLHQPQPQHQLQPLHQHQLRLLHLLRFQQPLQHLPQHITTTTQQHPPQYYPMYPAYNFGCAGDCRDENEVCEYPFPHETEDSCGPKKKCCSF</sequence>
<organism evidence="2 3">
    <name type="scientific">Tegillarca granosa</name>
    <name type="common">Malaysian cockle</name>
    <name type="synonym">Anadara granosa</name>
    <dbReference type="NCBI Taxonomy" id="220873"/>
    <lineage>
        <taxon>Eukaryota</taxon>
        <taxon>Metazoa</taxon>
        <taxon>Spiralia</taxon>
        <taxon>Lophotrochozoa</taxon>
        <taxon>Mollusca</taxon>
        <taxon>Bivalvia</taxon>
        <taxon>Autobranchia</taxon>
        <taxon>Pteriomorphia</taxon>
        <taxon>Arcoida</taxon>
        <taxon>Arcoidea</taxon>
        <taxon>Arcidae</taxon>
        <taxon>Tegillarca</taxon>
    </lineage>
</organism>
<feature type="signal peptide" evidence="1">
    <location>
        <begin position="1"/>
        <end position="20"/>
    </location>
</feature>